<accession>A0A0M3IXW4</accession>
<feature type="domain" description="UTP25 C-terminal" evidence="1">
    <location>
        <begin position="9"/>
        <end position="50"/>
    </location>
</feature>
<organism evidence="2 3">
    <name type="scientific">Ascaris lumbricoides</name>
    <name type="common">Giant roundworm</name>
    <dbReference type="NCBI Taxonomy" id="6252"/>
    <lineage>
        <taxon>Eukaryota</taxon>
        <taxon>Metazoa</taxon>
        <taxon>Ecdysozoa</taxon>
        <taxon>Nematoda</taxon>
        <taxon>Chromadorea</taxon>
        <taxon>Rhabditida</taxon>
        <taxon>Spirurina</taxon>
        <taxon>Ascaridomorpha</taxon>
        <taxon>Ascaridoidea</taxon>
        <taxon>Ascarididae</taxon>
        <taxon>Ascaris</taxon>
    </lineage>
</organism>
<dbReference type="InterPro" id="IPR010678">
    <property type="entry name" value="UTP25"/>
</dbReference>
<dbReference type="AlphaFoldDB" id="A0A0M3IXW4"/>
<dbReference type="InterPro" id="IPR053939">
    <property type="entry name" value="UTP25_C"/>
</dbReference>
<proteinExistence type="predicted"/>
<dbReference type="Proteomes" id="UP000036681">
    <property type="component" value="Unplaced"/>
</dbReference>
<sequence>LQEKILGKCEQGTAIFIPSYFDFVRIRNLFKVDNESFVQLNEYAKQGKVSAFLWFPFSPLF</sequence>
<dbReference type="PANTHER" id="PTHR12933:SF0">
    <property type="entry name" value="U3 SMALL NUCLEOLAR RNA-ASSOCIATED PROTEIN 25 HOMOLOG"/>
    <property type="match status" value="1"/>
</dbReference>
<dbReference type="GO" id="GO:0034511">
    <property type="term" value="F:U3 snoRNA binding"/>
    <property type="evidence" value="ECO:0007669"/>
    <property type="project" value="InterPro"/>
</dbReference>
<dbReference type="WBParaSite" id="ALUE_0002359201-mRNA-1">
    <property type="protein sequence ID" value="ALUE_0002359201-mRNA-1"/>
    <property type="gene ID" value="ALUE_0002359201"/>
</dbReference>
<name>A0A0M3IXW4_ASCLU</name>
<keyword evidence="2" id="KW-1185">Reference proteome</keyword>
<evidence type="ECO:0000313" key="2">
    <source>
        <dbReference type="Proteomes" id="UP000036681"/>
    </source>
</evidence>
<protein>
    <submittedName>
        <fullName evidence="3">SERPIN domain-containing protein</fullName>
    </submittedName>
</protein>
<dbReference type="Pfam" id="PF06862">
    <property type="entry name" value="Utp25_C"/>
    <property type="match status" value="1"/>
</dbReference>
<evidence type="ECO:0000313" key="3">
    <source>
        <dbReference type="WBParaSite" id="ALUE_0002359201-mRNA-1"/>
    </source>
</evidence>
<dbReference type="GO" id="GO:0000462">
    <property type="term" value="P:maturation of SSU-rRNA from tricistronic rRNA transcript (SSU-rRNA, 5.8S rRNA, LSU-rRNA)"/>
    <property type="evidence" value="ECO:0007669"/>
    <property type="project" value="TreeGrafter"/>
</dbReference>
<dbReference type="GO" id="GO:0032040">
    <property type="term" value="C:small-subunit processome"/>
    <property type="evidence" value="ECO:0007669"/>
    <property type="project" value="TreeGrafter"/>
</dbReference>
<reference evidence="3" key="1">
    <citation type="submission" date="2017-02" db="UniProtKB">
        <authorList>
            <consortium name="WormBaseParasite"/>
        </authorList>
    </citation>
    <scope>IDENTIFICATION</scope>
</reference>
<dbReference type="PANTHER" id="PTHR12933">
    <property type="entry name" value="ORF PROTEIN-RELATED"/>
    <property type="match status" value="1"/>
</dbReference>
<evidence type="ECO:0000259" key="1">
    <source>
        <dbReference type="Pfam" id="PF06862"/>
    </source>
</evidence>
<dbReference type="GO" id="GO:0019843">
    <property type="term" value="F:rRNA binding"/>
    <property type="evidence" value="ECO:0007669"/>
    <property type="project" value="TreeGrafter"/>
</dbReference>